<evidence type="ECO:0000256" key="6">
    <source>
        <dbReference type="ARBA" id="ARBA00023002"/>
    </source>
</evidence>
<evidence type="ECO:0000256" key="7">
    <source>
        <dbReference type="ARBA" id="ARBA00023027"/>
    </source>
</evidence>
<evidence type="ECO:0000256" key="9">
    <source>
        <dbReference type="ARBA" id="ARBA00023244"/>
    </source>
</evidence>
<keyword evidence="14" id="KW-1185">Reference proteome</keyword>
<dbReference type="NCBIfam" id="TIGR01469">
    <property type="entry name" value="cobA_cysG_Cterm"/>
    <property type="match status" value="1"/>
</dbReference>
<protein>
    <submittedName>
        <fullName evidence="13">Uroporphyrinogen-III C-methyltransferase</fullName>
    </submittedName>
</protein>
<reference evidence="14" key="1">
    <citation type="journal article" date="2019" name="Int. J. Syst. Evol. Microbiol.">
        <title>The Global Catalogue of Microorganisms (GCM) 10K type strain sequencing project: providing services to taxonomists for standard genome sequencing and annotation.</title>
        <authorList>
            <consortium name="The Broad Institute Genomics Platform"/>
            <consortium name="The Broad Institute Genome Sequencing Center for Infectious Disease"/>
            <person name="Wu L."/>
            <person name="Ma J."/>
        </authorList>
    </citation>
    <scope>NUCLEOTIDE SEQUENCE [LARGE SCALE GENOMIC DNA]</scope>
    <source>
        <strain evidence="14">JCM 18531</strain>
    </source>
</reference>
<dbReference type="SUPFAM" id="SSF53790">
    <property type="entry name" value="Tetrapyrrole methylase"/>
    <property type="match status" value="1"/>
</dbReference>
<dbReference type="Gene3D" id="3.40.50.720">
    <property type="entry name" value="NAD(P)-binding Rossmann-like Domain"/>
    <property type="match status" value="1"/>
</dbReference>
<evidence type="ECO:0000256" key="1">
    <source>
        <dbReference type="ARBA" id="ARBA00005010"/>
    </source>
</evidence>
<keyword evidence="6" id="KW-0560">Oxidoreductase</keyword>
<dbReference type="Gene3D" id="3.30.950.10">
    <property type="entry name" value="Methyltransferase, Cobalt-precorrin-4 Transmethylase, Domain 2"/>
    <property type="match status" value="1"/>
</dbReference>
<organism evidence="13 14">
    <name type="scientific">Nocardioides conyzicola</name>
    <dbReference type="NCBI Taxonomy" id="1651781"/>
    <lineage>
        <taxon>Bacteria</taxon>
        <taxon>Bacillati</taxon>
        <taxon>Actinomycetota</taxon>
        <taxon>Actinomycetes</taxon>
        <taxon>Propionibacteriales</taxon>
        <taxon>Nocardioidaceae</taxon>
        <taxon>Nocardioides</taxon>
    </lineage>
</organism>
<evidence type="ECO:0000259" key="12">
    <source>
        <dbReference type="Pfam" id="PF00590"/>
    </source>
</evidence>
<comment type="pathway">
    <text evidence="1">Porphyrin-containing compound metabolism; siroheme biosynthesis; sirohydrochlorin from precorrin-2: step 1/1.</text>
</comment>
<dbReference type="RefSeq" id="WP_345523411.1">
    <property type="nucleotide sequence ID" value="NZ_BAABKM010000004.1"/>
</dbReference>
<dbReference type="InterPro" id="IPR012409">
    <property type="entry name" value="Sirohaem_synth"/>
</dbReference>
<dbReference type="Pfam" id="PF00590">
    <property type="entry name" value="TP_methylase"/>
    <property type="match status" value="1"/>
</dbReference>
<dbReference type="PANTHER" id="PTHR45790">
    <property type="entry name" value="SIROHEME SYNTHASE-RELATED"/>
    <property type="match status" value="1"/>
</dbReference>
<evidence type="ECO:0000256" key="5">
    <source>
        <dbReference type="ARBA" id="ARBA00022691"/>
    </source>
</evidence>
<gene>
    <name evidence="13" type="primary">cobA</name>
    <name evidence="13" type="ORF">GCM10023349_40510</name>
</gene>
<evidence type="ECO:0000256" key="10">
    <source>
        <dbReference type="ARBA" id="ARBA00023268"/>
    </source>
</evidence>
<dbReference type="InterPro" id="IPR036291">
    <property type="entry name" value="NAD(P)-bd_dom_sf"/>
</dbReference>
<name>A0ABP8XWB2_9ACTN</name>
<dbReference type="Gene3D" id="3.40.1010.10">
    <property type="entry name" value="Cobalt-precorrin-4 Transmethylase, Domain 1"/>
    <property type="match status" value="1"/>
</dbReference>
<evidence type="ECO:0000256" key="8">
    <source>
        <dbReference type="ARBA" id="ARBA00023239"/>
    </source>
</evidence>
<evidence type="ECO:0000256" key="3">
    <source>
        <dbReference type="ARBA" id="ARBA00022603"/>
    </source>
</evidence>
<keyword evidence="2" id="KW-0169">Cobalamin biosynthesis</keyword>
<dbReference type="NCBIfam" id="NF004790">
    <property type="entry name" value="PRK06136.1"/>
    <property type="match status" value="1"/>
</dbReference>
<keyword evidence="8" id="KW-0456">Lyase</keyword>
<evidence type="ECO:0000313" key="13">
    <source>
        <dbReference type="EMBL" id="GAA4716639.1"/>
    </source>
</evidence>
<dbReference type="CDD" id="cd11642">
    <property type="entry name" value="SUMT"/>
    <property type="match status" value="1"/>
</dbReference>
<evidence type="ECO:0000256" key="2">
    <source>
        <dbReference type="ARBA" id="ARBA00022573"/>
    </source>
</evidence>
<sequence>MDDFPIYPSGLLLTGRRVVVVGGGHVAQRRVPHLISVGADVHLVSPEVTPAVEGMASAGEITWHQRGFVATDLDLSWYVIAATDDHDVNEQVSFAAEERRIFCVRADDATRATAWTPAVGRHAGVTVAVLGQREPQRSAAVRDEILEGLREGTIVARHQRDRTPGVVLVGGGPGDPELISVAGRKALMEADLVVADRLAPRELLGELPADVELVDVTKLPRGRSAQQEEINRIIVEGALAGKKVVRFKGGDNFVFGRGYEEVIACREAGVPVTVIPGLSSSVSVPAVAGIPVTHRGVTHEFTVVSGHLPPGHVESLVNWPAIGQLTGTVVLMMAVENAPAIATALVAGGRPVTTPVAVISDGTMPGERTVLATLGTLEAELAAHDVRPPAIIVVGEVVAVAHPEAFQA</sequence>
<dbReference type="InterPro" id="IPR014776">
    <property type="entry name" value="4pyrrole_Mease_sub2"/>
</dbReference>
<dbReference type="EMBL" id="BAABKM010000004">
    <property type="protein sequence ID" value="GAA4716639.1"/>
    <property type="molecule type" value="Genomic_DNA"/>
</dbReference>
<evidence type="ECO:0000313" key="14">
    <source>
        <dbReference type="Proteomes" id="UP001499974"/>
    </source>
</evidence>
<dbReference type="InterPro" id="IPR014777">
    <property type="entry name" value="4pyrrole_Mease_sub1"/>
</dbReference>
<keyword evidence="9" id="KW-0627">Porphyrin biosynthesis</keyword>
<keyword evidence="10" id="KW-0511">Multifunctional enzyme</keyword>
<dbReference type="InterPro" id="IPR035996">
    <property type="entry name" value="4pyrrol_Methylase_sf"/>
</dbReference>
<comment type="catalytic activity">
    <reaction evidence="11">
        <text>precorrin-2 + NAD(+) = sirohydrochlorin + NADH + 2 H(+)</text>
        <dbReference type="Rhea" id="RHEA:15613"/>
        <dbReference type="ChEBI" id="CHEBI:15378"/>
        <dbReference type="ChEBI" id="CHEBI:57540"/>
        <dbReference type="ChEBI" id="CHEBI:57945"/>
        <dbReference type="ChEBI" id="CHEBI:58351"/>
        <dbReference type="ChEBI" id="CHEBI:58827"/>
        <dbReference type="EC" id="1.3.1.76"/>
    </reaction>
</comment>
<feature type="domain" description="Tetrapyrrole methylase" evidence="12">
    <location>
        <begin position="166"/>
        <end position="377"/>
    </location>
</feature>
<dbReference type="Pfam" id="PF13241">
    <property type="entry name" value="NAD_binding_7"/>
    <property type="match status" value="1"/>
</dbReference>
<evidence type="ECO:0000256" key="4">
    <source>
        <dbReference type="ARBA" id="ARBA00022679"/>
    </source>
</evidence>
<dbReference type="InterPro" id="IPR006367">
    <property type="entry name" value="Sirohaem_synthase_N"/>
</dbReference>
<comment type="caution">
    <text evidence="13">The sequence shown here is derived from an EMBL/GenBank/DDBJ whole genome shotgun (WGS) entry which is preliminary data.</text>
</comment>
<keyword evidence="7" id="KW-0520">NAD</keyword>
<dbReference type="Proteomes" id="UP001499974">
    <property type="component" value="Unassembled WGS sequence"/>
</dbReference>
<dbReference type="PANTHER" id="PTHR45790:SF3">
    <property type="entry name" value="S-ADENOSYL-L-METHIONINE-DEPENDENT UROPORPHYRINOGEN III METHYLTRANSFERASE, CHLOROPLASTIC"/>
    <property type="match status" value="1"/>
</dbReference>
<dbReference type="NCBIfam" id="TIGR01470">
    <property type="entry name" value="cysG_Nterm"/>
    <property type="match status" value="1"/>
</dbReference>
<dbReference type="SUPFAM" id="SSF51735">
    <property type="entry name" value="NAD(P)-binding Rossmann-fold domains"/>
    <property type="match status" value="1"/>
</dbReference>
<accession>A0ABP8XWB2</accession>
<dbReference type="InterPro" id="IPR000878">
    <property type="entry name" value="4pyrrol_Mease"/>
</dbReference>
<evidence type="ECO:0000256" key="11">
    <source>
        <dbReference type="ARBA" id="ARBA00047561"/>
    </source>
</evidence>
<proteinExistence type="predicted"/>
<dbReference type="InterPro" id="IPR050161">
    <property type="entry name" value="Siro_Cobalamin_biosynth"/>
</dbReference>
<dbReference type="PIRSF" id="PIRSF036426">
    <property type="entry name" value="Sirohaem_synth"/>
    <property type="match status" value="1"/>
</dbReference>
<keyword evidence="4" id="KW-0808">Transferase</keyword>
<dbReference type="InterPro" id="IPR006366">
    <property type="entry name" value="CobA/CysG_C"/>
</dbReference>
<keyword evidence="3" id="KW-0489">Methyltransferase</keyword>
<keyword evidence="5" id="KW-0949">S-adenosyl-L-methionine</keyword>